<reference evidence="3" key="1">
    <citation type="journal article" date="2017" name="Nat. Microbiol.">
        <title>Global analysis of biosynthetic gene clusters reveals vast potential of secondary metabolite production in Penicillium species.</title>
        <authorList>
            <person name="Nielsen J.C."/>
            <person name="Grijseels S."/>
            <person name="Prigent S."/>
            <person name="Ji B."/>
            <person name="Dainat J."/>
            <person name="Nielsen K.F."/>
            <person name="Frisvad J.C."/>
            <person name="Workman M."/>
            <person name="Nielsen J."/>
        </authorList>
    </citation>
    <scope>NUCLEOTIDE SEQUENCE [LARGE SCALE GENOMIC DNA]</scope>
    <source>
        <strain evidence="3">IBT 31321</strain>
    </source>
</reference>
<feature type="region of interest" description="Disordered" evidence="1">
    <location>
        <begin position="65"/>
        <end position="87"/>
    </location>
</feature>
<sequence length="87" mass="9608">MGVFSFTVSMIAFACPYIYYSSNLGPMMTSLFGGTGLIWLLHSVGETTGRINNDIDQLLKRKSQSVSDRITPSSKSMAQKTRLRSPL</sequence>
<dbReference type="AlphaFoldDB" id="A0A1V6UPW0"/>
<dbReference type="Proteomes" id="UP000191500">
    <property type="component" value="Unassembled WGS sequence"/>
</dbReference>
<accession>A0A1V6UPW0</accession>
<protein>
    <submittedName>
        <fullName evidence="2">Uncharacterized protein</fullName>
    </submittedName>
</protein>
<comment type="caution">
    <text evidence="2">The sequence shown here is derived from an EMBL/GenBank/DDBJ whole genome shotgun (WGS) entry which is preliminary data.</text>
</comment>
<dbReference type="EMBL" id="MDDG01000006">
    <property type="protein sequence ID" value="OQE40203.1"/>
    <property type="molecule type" value="Genomic_DNA"/>
</dbReference>
<evidence type="ECO:0000313" key="2">
    <source>
        <dbReference type="EMBL" id="OQE40203.1"/>
    </source>
</evidence>
<proteinExistence type="predicted"/>
<organism evidence="2 3">
    <name type="scientific">Penicillium coprophilum</name>
    <dbReference type="NCBI Taxonomy" id="36646"/>
    <lineage>
        <taxon>Eukaryota</taxon>
        <taxon>Fungi</taxon>
        <taxon>Dikarya</taxon>
        <taxon>Ascomycota</taxon>
        <taxon>Pezizomycotina</taxon>
        <taxon>Eurotiomycetes</taxon>
        <taxon>Eurotiomycetidae</taxon>
        <taxon>Eurotiales</taxon>
        <taxon>Aspergillaceae</taxon>
        <taxon>Penicillium</taxon>
    </lineage>
</organism>
<evidence type="ECO:0000313" key="3">
    <source>
        <dbReference type="Proteomes" id="UP000191500"/>
    </source>
</evidence>
<gene>
    <name evidence="2" type="ORF">PENCOP_c006G01096</name>
</gene>
<dbReference type="STRING" id="36646.A0A1V6UPW0"/>
<keyword evidence="3" id="KW-1185">Reference proteome</keyword>
<feature type="compositionally biased region" description="Polar residues" evidence="1">
    <location>
        <begin position="65"/>
        <end position="79"/>
    </location>
</feature>
<name>A0A1V6UPW0_9EURO</name>
<evidence type="ECO:0000256" key="1">
    <source>
        <dbReference type="SAM" id="MobiDB-lite"/>
    </source>
</evidence>